<organism evidence="14 15">
    <name type="scientific">Talaromyces islandicus</name>
    <name type="common">Penicillium islandicum</name>
    <dbReference type="NCBI Taxonomy" id="28573"/>
    <lineage>
        <taxon>Eukaryota</taxon>
        <taxon>Fungi</taxon>
        <taxon>Dikarya</taxon>
        <taxon>Ascomycota</taxon>
        <taxon>Pezizomycotina</taxon>
        <taxon>Eurotiomycetes</taxon>
        <taxon>Eurotiomycetidae</taxon>
        <taxon>Eurotiales</taxon>
        <taxon>Trichocomaceae</taxon>
        <taxon>Talaromyces</taxon>
        <taxon>Talaromyces sect. Islandici</taxon>
    </lineage>
</organism>
<evidence type="ECO:0000256" key="2">
    <source>
        <dbReference type="ARBA" id="ARBA00007528"/>
    </source>
</evidence>
<keyword evidence="3 10" id="KW-0336">GPI-anchor</keyword>
<dbReference type="GO" id="GO:0098552">
    <property type="term" value="C:side of membrane"/>
    <property type="evidence" value="ECO:0007669"/>
    <property type="project" value="UniProtKB-KW"/>
</dbReference>
<dbReference type="InterPro" id="IPR004886">
    <property type="entry name" value="Glucanosyltransferase"/>
</dbReference>
<dbReference type="PANTHER" id="PTHR31468">
    <property type="entry name" value="1,3-BETA-GLUCANOSYLTRANSFERASE GAS1"/>
    <property type="match status" value="1"/>
</dbReference>
<evidence type="ECO:0000256" key="8">
    <source>
        <dbReference type="ARBA" id="ARBA00023288"/>
    </source>
</evidence>
<feature type="compositionally biased region" description="Gly residues" evidence="11">
    <location>
        <begin position="480"/>
        <end position="492"/>
    </location>
</feature>
<dbReference type="SMART" id="SM00768">
    <property type="entry name" value="X8"/>
    <property type="match status" value="1"/>
</dbReference>
<keyword evidence="5 10" id="KW-0472">Membrane</keyword>
<dbReference type="OMA" id="TNSPRAC"/>
<feature type="transmembrane region" description="Helical" evidence="12">
    <location>
        <begin position="509"/>
        <end position="529"/>
    </location>
</feature>
<reference evidence="14 15" key="1">
    <citation type="submission" date="2015-04" db="EMBL/GenBank/DDBJ databases">
        <authorList>
            <person name="Syromyatnikov M.Y."/>
            <person name="Popov V.N."/>
        </authorList>
    </citation>
    <scope>NUCLEOTIDE SEQUENCE [LARGE SCALE GENOMIC DNA]</scope>
    <source>
        <strain evidence="14">WF-38-12</strain>
    </source>
</reference>
<sequence length="530" mass="55976">MFFSAIAGAALLAGSAVAADLPAIEVKGSKFFYSNNGTQFFIRGVAYQQTPTNGDNYIDPLATAADCKRDIPYLTGINTNTIRVYSVDPTANHDECMSALADAGIYVLVDLSAPKNESINQADPSWDTALYSRYMGVIDNMHKYTNVLGFFGGNEVINAVNNTNSAAYVKAVVRDAKAYIKDKNYRSIPVGYAAADDAAIRVQVADYLNCGDESDSIDFFGDNVYEWCDPSTYQTSGYSNIVKNFTSYSVPYFFAEYGCLSPANGRTFKNIPTLFGDQMTEAVNGGLVFEYFQADNNYGLVSLTGNTISKRPDYNNYKTEIVSADPTGTVSSKYSPTNKPAACPTVDASWGSASKLPPTPNEQLCSCMMDTLECVLASSVSSKSFGDLYGQLGSYKVLDGVTGNSTLGEYGAYSMCTDEQKLSFALNAYYSSQSDENKAKACDFKGAATTTSSSSPSGTCSSLLKEAASGTGTVTSSPSGTGGSDSGSGGATSSGLGMPMNAPSSVVVGAWQLVAYIAVAVFSGAGMILL</sequence>
<keyword evidence="4 10" id="KW-0732">Signal</keyword>
<evidence type="ECO:0000256" key="1">
    <source>
        <dbReference type="ARBA" id="ARBA00004609"/>
    </source>
</evidence>
<dbReference type="Proteomes" id="UP000054383">
    <property type="component" value="Unassembled WGS sequence"/>
</dbReference>
<gene>
    <name evidence="14" type="ORF">PISL3812_08720</name>
</gene>
<feature type="region of interest" description="Disordered" evidence="11">
    <location>
        <begin position="471"/>
        <end position="495"/>
    </location>
</feature>
<dbReference type="PANTHER" id="PTHR31468:SF2">
    <property type="entry name" value="1,3-BETA-GLUCANOSYLTRANSFERASE GAS1"/>
    <property type="match status" value="1"/>
</dbReference>
<comment type="function">
    <text evidence="9">Splits internally a 1,3-beta-glucan molecule and transfers the newly generated reducing end (the donor) to the non-reducing end of another 1,3-beta-glucan molecule (the acceptor) forming a 1,3-beta linkage, resulting in the elongation of 1,3-beta-glucan chains in the cell wall. Involved in cell wall morphogenesis.</text>
</comment>
<keyword evidence="15" id="KW-1185">Reference proteome</keyword>
<dbReference type="AlphaFoldDB" id="A0A0U1M9N0"/>
<keyword evidence="7" id="KW-0325">Glycoprotein</keyword>
<keyword evidence="10 14" id="KW-0808">Transferase</keyword>
<evidence type="ECO:0000256" key="4">
    <source>
        <dbReference type="ARBA" id="ARBA00022729"/>
    </source>
</evidence>
<evidence type="ECO:0000256" key="6">
    <source>
        <dbReference type="ARBA" id="ARBA00023157"/>
    </source>
</evidence>
<proteinExistence type="inferred from homology"/>
<evidence type="ECO:0000256" key="12">
    <source>
        <dbReference type="SAM" id="Phobius"/>
    </source>
</evidence>
<evidence type="ECO:0000313" key="15">
    <source>
        <dbReference type="Proteomes" id="UP000054383"/>
    </source>
</evidence>
<feature type="chain" id="PRO_5006521524" description="1,3-beta-glucanosyltransferase" evidence="10">
    <location>
        <begin position="19"/>
        <end position="530"/>
    </location>
</feature>
<dbReference type="GO" id="GO:0071970">
    <property type="term" value="P:fungal-type cell wall (1-&gt;3)-beta-D-glucan biosynthetic process"/>
    <property type="evidence" value="ECO:0007669"/>
    <property type="project" value="TreeGrafter"/>
</dbReference>
<dbReference type="EC" id="2.4.1.-" evidence="10"/>
<evidence type="ECO:0000256" key="5">
    <source>
        <dbReference type="ARBA" id="ARBA00023136"/>
    </source>
</evidence>
<dbReference type="InterPro" id="IPR012946">
    <property type="entry name" value="X8"/>
</dbReference>
<keyword evidence="8 10" id="KW-0449">Lipoprotein</keyword>
<dbReference type="STRING" id="28573.A0A0U1M9N0"/>
<keyword evidence="12" id="KW-1133">Transmembrane helix</keyword>
<dbReference type="SUPFAM" id="SSF51445">
    <property type="entry name" value="(Trans)glycosidases"/>
    <property type="match status" value="1"/>
</dbReference>
<evidence type="ECO:0000256" key="3">
    <source>
        <dbReference type="ARBA" id="ARBA00022622"/>
    </source>
</evidence>
<dbReference type="Gene3D" id="3.20.20.80">
    <property type="entry name" value="Glycosidases"/>
    <property type="match status" value="1"/>
</dbReference>
<accession>A0A0U1M9N0</accession>
<dbReference type="GO" id="GO:0031505">
    <property type="term" value="P:fungal-type cell wall organization"/>
    <property type="evidence" value="ECO:0007669"/>
    <property type="project" value="TreeGrafter"/>
</dbReference>
<keyword evidence="6" id="KW-1015">Disulfide bond</keyword>
<dbReference type="OrthoDB" id="421038at2759"/>
<dbReference type="EMBL" id="CVMT01000010">
    <property type="protein sequence ID" value="CRG91670.1"/>
    <property type="molecule type" value="Genomic_DNA"/>
</dbReference>
<dbReference type="Pfam" id="PF03198">
    <property type="entry name" value="Glyco_hydro_72"/>
    <property type="match status" value="1"/>
</dbReference>
<dbReference type="Pfam" id="PF07983">
    <property type="entry name" value="X8"/>
    <property type="match status" value="1"/>
</dbReference>
<evidence type="ECO:0000256" key="11">
    <source>
        <dbReference type="SAM" id="MobiDB-lite"/>
    </source>
</evidence>
<dbReference type="GO" id="GO:0042124">
    <property type="term" value="F:1,3-beta-glucanosyltransferase activity"/>
    <property type="evidence" value="ECO:0007669"/>
    <property type="project" value="TreeGrafter"/>
</dbReference>
<dbReference type="GO" id="GO:0005886">
    <property type="term" value="C:plasma membrane"/>
    <property type="evidence" value="ECO:0007669"/>
    <property type="project" value="UniProtKB-SubCell"/>
</dbReference>
<feature type="signal peptide" evidence="10">
    <location>
        <begin position="1"/>
        <end position="18"/>
    </location>
</feature>
<protein>
    <recommendedName>
        <fullName evidence="10">1,3-beta-glucanosyltransferase</fullName>
        <ecNumber evidence="10">2.4.1.-</ecNumber>
    </recommendedName>
</protein>
<evidence type="ECO:0000256" key="7">
    <source>
        <dbReference type="ARBA" id="ARBA00023180"/>
    </source>
</evidence>
<evidence type="ECO:0000259" key="13">
    <source>
        <dbReference type="SMART" id="SM00768"/>
    </source>
</evidence>
<dbReference type="Gene3D" id="1.20.58.1040">
    <property type="match status" value="1"/>
</dbReference>
<name>A0A0U1M9N0_TALIS</name>
<dbReference type="InterPro" id="IPR017853">
    <property type="entry name" value="GH"/>
</dbReference>
<comment type="similarity">
    <text evidence="2 10">Belongs to the glycosyl hydrolase 72 family.</text>
</comment>
<dbReference type="FunFam" id="3.20.20.80:FF:000038">
    <property type="entry name" value="1,3-beta-glucanosyltransferase"/>
    <property type="match status" value="1"/>
</dbReference>
<evidence type="ECO:0000313" key="14">
    <source>
        <dbReference type="EMBL" id="CRG91670.1"/>
    </source>
</evidence>
<evidence type="ECO:0000256" key="10">
    <source>
        <dbReference type="RuleBase" id="RU361209"/>
    </source>
</evidence>
<keyword evidence="12" id="KW-0812">Transmembrane</keyword>
<feature type="domain" description="X8" evidence="13">
    <location>
        <begin position="372"/>
        <end position="462"/>
    </location>
</feature>
<evidence type="ECO:0000256" key="9">
    <source>
        <dbReference type="ARBA" id="ARBA00025026"/>
    </source>
</evidence>
<comment type="subcellular location">
    <subcellularLocation>
        <location evidence="1 10">Cell membrane</location>
        <topology evidence="1 10">Lipid-anchor</topology>
        <topology evidence="1 10">GPI-anchor</topology>
    </subcellularLocation>
</comment>